<dbReference type="InterPro" id="IPR006118">
    <property type="entry name" value="Recombinase_CS"/>
</dbReference>
<dbReference type="CDD" id="cd03768">
    <property type="entry name" value="SR_ResInv"/>
    <property type="match status" value="1"/>
</dbReference>
<dbReference type="GO" id="GO:0015074">
    <property type="term" value="P:DNA integration"/>
    <property type="evidence" value="ECO:0007669"/>
    <property type="project" value="UniProtKB-KW"/>
</dbReference>
<evidence type="ECO:0000256" key="4">
    <source>
        <dbReference type="ARBA" id="ARBA00023172"/>
    </source>
</evidence>
<dbReference type="SUPFAM" id="SSF46689">
    <property type="entry name" value="Homeodomain-like"/>
    <property type="match status" value="1"/>
</dbReference>
<comment type="similarity">
    <text evidence="1">Belongs to the site-specific recombinase resolvase family.</text>
</comment>
<keyword evidence="3" id="KW-0238">DNA-binding</keyword>
<protein>
    <submittedName>
        <fullName evidence="8">Resolvase</fullName>
    </submittedName>
</protein>
<dbReference type="SMART" id="SM00857">
    <property type="entry name" value="Resolvase"/>
    <property type="match status" value="1"/>
</dbReference>
<sequence>MAGQIVSYIRVSSAEQNLARQRETIGPVEREFIDELSARSRATRPGLEACVAYLRDGDVLKVASIDRLARSLVDLRGLIDEITGKGAAVEFLSEGLTFSPGVSDPRSTLLLGVLGSFAEFERAIIRERQAEGIALAKKAGKYKGRQRVLTREQADSIRERVRAGARPTKLAKEYGVSRSTVYRALAKEENS</sequence>
<accession>A0AB38VRZ7</accession>
<evidence type="ECO:0000256" key="3">
    <source>
        <dbReference type="ARBA" id="ARBA00023125"/>
    </source>
</evidence>
<evidence type="ECO:0000256" key="5">
    <source>
        <dbReference type="PIRSR" id="PIRSR606118-50"/>
    </source>
</evidence>
<dbReference type="InterPro" id="IPR009057">
    <property type="entry name" value="Homeodomain-like_sf"/>
</dbReference>
<dbReference type="Pfam" id="PF02796">
    <property type="entry name" value="HTH_7"/>
    <property type="match status" value="1"/>
</dbReference>
<dbReference type="Proteomes" id="UP000271380">
    <property type="component" value="Chromosome"/>
</dbReference>
<feature type="domain" description="Resolvase/invertase-type recombinase catalytic" evidence="7">
    <location>
        <begin position="4"/>
        <end position="140"/>
    </location>
</feature>
<dbReference type="Gene3D" id="3.40.50.1390">
    <property type="entry name" value="Resolvase, N-terminal catalytic domain"/>
    <property type="match status" value="1"/>
</dbReference>
<keyword evidence="2" id="KW-0229">DNA integration</keyword>
<dbReference type="EMBL" id="LR134377">
    <property type="protein sequence ID" value="VEH06392.1"/>
    <property type="molecule type" value="Genomic_DNA"/>
</dbReference>
<evidence type="ECO:0000259" key="7">
    <source>
        <dbReference type="PROSITE" id="PS51736"/>
    </source>
</evidence>
<dbReference type="PANTHER" id="PTHR30461">
    <property type="entry name" value="DNA-INVERTASE FROM LAMBDOID PROPHAGE"/>
    <property type="match status" value="1"/>
</dbReference>
<dbReference type="PROSITE" id="PS51736">
    <property type="entry name" value="RECOMBINASES_3"/>
    <property type="match status" value="1"/>
</dbReference>
<keyword evidence="4" id="KW-0233">DNA recombination</keyword>
<dbReference type="InterPro" id="IPR006120">
    <property type="entry name" value="Resolvase_HTH_dom"/>
</dbReference>
<name>A0AB38VRZ7_9CORY</name>
<evidence type="ECO:0000313" key="8">
    <source>
        <dbReference type="EMBL" id="VEH06392.1"/>
    </source>
</evidence>
<reference evidence="8 9" key="1">
    <citation type="submission" date="2018-12" db="EMBL/GenBank/DDBJ databases">
        <authorList>
            <consortium name="Pathogen Informatics"/>
        </authorList>
    </citation>
    <scope>NUCLEOTIDE SEQUENCE [LARGE SCALE GENOMIC DNA]</scope>
    <source>
        <strain evidence="8 9">NCTC949</strain>
    </source>
</reference>
<evidence type="ECO:0000256" key="6">
    <source>
        <dbReference type="PROSITE-ProRule" id="PRU10137"/>
    </source>
</evidence>
<evidence type="ECO:0000256" key="1">
    <source>
        <dbReference type="ARBA" id="ARBA00009913"/>
    </source>
</evidence>
<proteinExistence type="inferred from homology"/>
<dbReference type="InterPro" id="IPR050639">
    <property type="entry name" value="SSR_resolvase"/>
</dbReference>
<evidence type="ECO:0000256" key="2">
    <source>
        <dbReference type="ARBA" id="ARBA00022908"/>
    </source>
</evidence>
<gene>
    <name evidence="8" type="primary">pinR</name>
    <name evidence="8" type="ORF">NCTC949_01099</name>
</gene>
<dbReference type="SUPFAM" id="SSF53041">
    <property type="entry name" value="Resolvase-like"/>
    <property type="match status" value="1"/>
</dbReference>
<dbReference type="CDD" id="cd00569">
    <property type="entry name" value="HTH_Hin_like"/>
    <property type="match status" value="1"/>
</dbReference>
<dbReference type="Gene3D" id="1.10.10.60">
    <property type="entry name" value="Homeodomain-like"/>
    <property type="match status" value="1"/>
</dbReference>
<dbReference type="PROSITE" id="PS00397">
    <property type="entry name" value="RECOMBINASES_1"/>
    <property type="match status" value="1"/>
</dbReference>
<dbReference type="AlphaFoldDB" id="A0AB38VRZ7"/>
<dbReference type="Pfam" id="PF00239">
    <property type="entry name" value="Resolvase"/>
    <property type="match status" value="1"/>
</dbReference>
<organism evidence="8 9">
    <name type="scientific">Corynebacterium kutscheri</name>
    <dbReference type="NCBI Taxonomy" id="35755"/>
    <lineage>
        <taxon>Bacteria</taxon>
        <taxon>Bacillati</taxon>
        <taxon>Actinomycetota</taxon>
        <taxon>Actinomycetes</taxon>
        <taxon>Mycobacteriales</taxon>
        <taxon>Corynebacteriaceae</taxon>
        <taxon>Corynebacterium</taxon>
    </lineage>
</organism>
<dbReference type="PANTHER" id="PTHR30461:SF26">
    <property type="entry name" value="RESOLVASE HOMOLOG YNEB"/>
    <property type="match status" value="1"/>
</dbReference>
<dbReference type="InterPro" id="IPR036162">
    <property type="entry name" value="Resolvase-like_N_sf"/>
</dbReference>
<evidence type="ECO:0000313" key="9">
    <source>
        <dbReference type="Proteomes" id="UP000271380"/>
    </source>
</evidence>
<dbReference type="GO" id="GO:0003677">
    <property type="term" value="F:DNA binding"/>
    <property type="evidence" value="ECO:0007669"/>
    <property type="project" value="UniProtKB-KW"/>
</dbReference>
<feature type="active site" description="O-(5'-phospho-DNA)-serine intermediate" evidence="5 6">
    <location>
        <position position="12"/>
    </location>
</feature>
<dbReference type="InterPro" id="IPR006119">
    <property type="entry name" value="Resolv_N"/>
</dbReference>
<dbReference type="GO" id="GO:0000150">
    <property type="term" value="F:DNA strand exchange activity"/>
    <property type="evidence" value="ECO:0007669"/>
    <property type="project" value="InterPro"/>
</dbReference>